<keyword evidence="2" id="KW-0963">Cytoplasm</keyword>
<reference evidence="5" key="1">
    <citation type="submission" date="2013-07" db="EMBL/GenBank/DDBJ databases">
        <title>The Genome Sequence of Cryptococcus pinus CBS10737.</title>
        <authorList>
            <consortium name="The Broad Institute Genome Sequencing Platform"/>
            <person name="Cuomo C."/>
            <person name="Litvintseva A."/>
            <person name="Chen Y."/>
            <person name="Heitman J."/>
            <person name="Sun S."/>
            <person name="Springer D."/>
            <person name="Dromer F."/>
            <person name="Young S.K."/>
            <person name="Zeng Q."/>
            <person name="Gargeya S."/>
            <person name="Fitzgerald M."/>
            <person name="Abouelleil A."/>
            <person name="Alvarado L."/>
            <person name="Berlin A.M."/>
            <person name="Chapman S.B."/>
            <person name="Dewar J."/>
            <person name="Goldberg J."/>
            <person name="Griggs A."/>
            <person name="Gujja S."/>
            <person name="Hansen M."/>
            <person name="Howarth C."/>
            <person name="Imamovic A."/>
            <person name="Larimer J."/>
            <person name="McCowan C."/>
            <person name="Murphy C."/>
            <person name="Pearson M."/>
            <person name="Priest M."/>
            <person name="Roberts A."/>
            <person name="Saif S."/>
            <person name="Shea T."/>
            <person name="Sykes S."/>
            <person name="Wortman J."/>
            <person name="Nusbaum C."/>
            <person name="Birren B."/>
        </authorList>
    </citation>
    <scope>NUCLEOTIDE SEQUENCE [LARGE SCALE GENOMIC DNA]</scope>
    <source>
        <strain evidence="5">CBS 10737</strain>
    </source>
</reference>
<evidence type="ECO:0000256" key="1">
    <source>
        <dbReference type="ARBA" id="ARBA00004496"/>
    </source>
</evidence>
<gene>
    <name evidence="5" type="ORF">I206_02803</name>
</gene>
<dbReference type="GO" id="GO:0035025">
    <property type="term" value="P:positive regulation of Rho protein signal transduction"/>
    <property type="evidence" value="ECO:0007669"/>
    <property type="project" value="TreeGrafter"/>
</dbReference>
<feature type="compositionally biased region" description="Polar residues" evidence="3">
    <location>
        <begin position="456"/>
        <end position="465"/>
    </location>
</feature>
<feature type="region of interest" description="Disordered" evidence="3">
    <location>
        <begin position="1098"/>
        <end position="1132"/>
    </location>
</feature>
<feature type="compositionally biased region" description="Low complexity" evidence="3">
    <location>
        <begin position="1259"/>
        <end position="1278"/>
    </location>
</feature>
<feature type="compositionally biased region" description="Low complexity" evidence="3">
    <location>
        <begin position="261"/>
        <end position="274"/>
    </location>
</feature>
<feature type="domain" description="DH" evidence="4">
    <location>
        <begin position="323"/>
        <end position="703"/>
    </location>
</feature>
<dbReference type="InterPro" id="IPR035899">
    <property type="entry name" value="DBL_dom_sf"/>
</dbReference>
<feature type="compositionally biased region" description="Polar residues" evidence="3">
    <location>
        <begin position="106"/>
        <end position="124"/>
    </location>
</feature>
<evidence type="ECO:0000256" key="2">
    <source>
        <dbReference type="ARBA" id="ARBA00022490"/>
    </source>
</evidence>
<feature type="compositionally biased region" description="Basic residues" evidence="3">
    <location>
        <begin position="1320"/>
        <end position="1329"/>
    </location>
</feature>
<feature type="compositionally biased region" description="Polar residues" evidence="3">
    <location>
        <begin position="1228"/>
        <end position="1250"/>
    </location>
</feature>
<dbReference type="OrthoDB" id="1716625at2759"/>
<name>A0A1B9I5F5_9TREE</name>
<accession>A0A1B9I5F5</accession>
<dbReference type="GO" id="GO:0005737">
    <property type="term" value="C:cytoplasm"/>
    <property type="evidence" value="ECO:0007669"/>
    <property type="project" value="UniProtKB-SubCell"/>
</dbReference>
<dbReference type="Pfam" id="PF00621">
    <property type="entry name" value="RhoGEF"/>
    <property type="match status" value="1"/>
</dbReference>
<feature type="compositionally biased region" description="Polar residues" evidence="3">
    <location>
        <begin position="479"/>
        <end position="488"/>
    </location>
</feature>
<feature type="compositionally biased region" description="Polar residues" evidence="3">
    <location>
        <begin position="1035"/>
        <end position="1050"/>
    </location>
</feature>
<sequence>MKSLFSRFKNNASEGGPSDSRPTSSRANSSASITNKENITTSVNGNAKEKKSINTSLKRIVSKSRLPEKSSSPIPSSNNSQVVRSLTPIAHQHQRHNVSSPDLAINNKSRPPSVSDPVATQNGHLSPVGGWIDPSTLRNRTVSASGDAHHERSGKKVTFRSPAPTPTTSAILDEAVKADDGRGRSVSTGNLNSGQSTSYSSTSPSKRASTSNLKPPSTIPLDTRPGTSQSMNSVRPRPITRQTSPFLPSLATRPTAFRKASMPPLSNRPNSNSPTKYPMMLSPTPSEASTGTNSNMSYLPQPNSWSEMAEDDLIANLGPKERTRQEVLWEIVSSEERYVQDLIKFNETFCKSLLPISANSPHLELYDTSSTFTRAMSPTSPALSGNESFVNLPIAAKYSSTPRYSGERYPSDSSASTAPPMTPNDETIARGTLGPPPSSAARLNAYNILTNGRPTHRASFSSLNGKRSHNSLPPPVSIRQGSGSSQSLYPDYGRTSYHPGAGLNSKLQKANSRVSSRGSIDSVTHSNNVKLPEDLEKVLTVLSGGILDGHIRLAGALKRRYENQYPLVRSLADVFTAHSYILREYSTYVLHLEKALSQVDNSLKLFSEAMSGTSIKSKRLSKKLEETDEGCLSKRLAQLEEIANEKGEAGLVISLSKPFQRLLKYPLLFQNLLFNTDPSLKEYEATLSMVDQVEEIVRSIEDQKTTEEEREKTRDVWARIDGLERDKVIMAPKSDRLLISEIQLSVPSSKTQKEKPTSVKGKKSFKRLSDILKGGDGDLWVIRFSDVSLLCEKTGITHLPIASFKKATKSDSSHDLANNKHGTMGKRSASVRARNLYRFVRVHEWHLKQKAGSTDALLNMEEQVIRAGPDRMTVNFESFSATTSRQRTSQPPQSPPTSRYLPSIAGTPHATPTKVPIKTTDGSGNPSPSKSFRSRRTGNEDDETMSMVSDGLSEMSFAFKDGDQVKPNFRTKSKPRQSISPTKVLPGGTKGSIGKSRTASQPLSRRLSGGHVAGHAANAKFANRLRSPDMDRTPFGNSDDTQQRPMSSQRAGRRSLPPPTTTTTTTLSGGLRPLQTANLATLPNRPAWNSGLSATSTIRASTPASQVGSVRGSIGVTKFRESNGSDSSESRRIPIGRSSLALASIASQNDISDKVNENHNVSLGHERVASETGNSNEIRKLPSKEDSVVGLWKAFDESKGINGFDETPEQRPVSVTVRSTTSVGVTGLNNRGSVPSLRGTPSNRGTTSIRGNIPAKLNSPTTSQSIESTITSTSIPTAPVRGKVSSVTAARVAAARPGIVIGQGSGKAATVGRGGNLTSSRKRNLGGRI</sequence>
<dbReference type="GO" id="GO:0005085">
    <property type="term" value="F:guanyl-nucleotide exchange factor activity"/>
    <property type="evidence" value="ECO:0007669"/>
    <property type="project" value="InterPro"/>
</dbReference>
<reference evidence="5" key="2">
    <citation type="submission" date="2016-07" db="EMBL/GenBank/DDBJ databases">
        <title>Evolution of pathogenesis and genome organization in the Tremellales.</title>
        <authorList>
            <person name="Cuomo C."/>
            <person name="Litvintseva A."/>
            <person name="Heitman J."/>
            <person name="Chen Y."/>
            <person name="Sun S."/>
            <person name="Springer D."/>
            <person name="Dromer F."/>
            <person name="Young S."/>
            <person name="Zeng Q."/>
            <person name="Chapman S."/>
            <person name="Gujja S."/>
            <person name="Saif S."/>
            <person name="Birren B."/>
        </authorList>
    </citation>
    <scope>NUCLEOTIDE SEQUENCE</scope>
    <source>
        <strain evidence="5">CBS 10737</strain>
    </source>
</reference>
<feature type="region of interest" description="Disordered" evidence="3">
    <location>
        <begin position="1"/>
        <end position="296"/>
    </location>
</feature>
<feature type="region of interest" description="Disordered" evidence="3">
    <location>
        <begin position="879"/>
        <end position="946"/>
    </location>
</feature>
<feature type="region of interest" description="Disordered" evidence="3">
    <location>
        <begin position="1224"/>
        <end position="1278"/>
    </location>
</feature>
<dbReference type="STRING" id="1296096.A0A1B9I5F5"/>
<feature type="compositionally biased region" description="Low complexity" evidence="3">
    <location>
        <begin position="882"/>
        <end position="899"/>
    </location>
</feature>
<evidence type="ECO:0000259" key="4">
    <source>
        <dbReference type="PROSITE" id="PS50010"/>
    </source>
</evidence>
<feature type="compositionally biased region" description="Low complexity" evidence="3">
    <location>
        <begin position="70"/>
        <end position="80"/>
    </location>
</feature>
<feature type="compositionally biased region" description="Basic and acidic residues" evidence="3">
    <location>
        <begin position="1118"/>
        <end position="1132"/>
    </location>
</feature>
<dbReference type="SUPFAM" id="SSF48065">
    <property type="entry name" value="DBL homology domain (DH-domain)"/>
    <property type="match status" value="1"/>
</dbReference>
<feature type="compositionally biased region" description="Low complexity" evidence="3">
    <location>
        <begin position="193"/>
        <end position="211"/>
    </location>
</feature>
<dbReference type="PROSITE" id="PS50010">
    <property type="entry name" value="DH_2"/>
    <property type="match status" value="1"/>
</dbReference>
<feature type="region of interest" description="Disordered" evidence="3">
    <location>
        <begin position="456"/>
        <end position="502"/>
    </location>
</feature>
<feature type="region of interest" description="Disordered" evidence="3">
    <location>
        <begin position="1304"/>
        <end position="1329"/>
    </location>
</feature>
<feature type="compositionally biased region" description="Polar residues" evidence="3">
    <location>
        <begin position="283"/>
        <end position="296"/>
    </location>
</feature>
<feature type="compositionally biased region" description="Polar residues" evidence="3">
    <location>
        <begin position="1098"/>
        <end position="1108"/>
    </location>
</feature>
<dbReference type="PANTHER" id="PTHR46006">
    <property type="entry name" value="RHO GUANINE NUCLEOTIDE EXCHANGE FACTOR AT 64C, ISOFORM A"/>
    <property type="match status" value="1"/>
</dbReference>
<evidence type="ECO:0000256" key="3">
    <source>
        <dbReference type="SAM" id="MobiDB-lite"/>
    </source>
</evidence>
<feature type="compositionally biased region" description="Polar residues" evidence="3">
    <location>
        <begin position="920"/>
        <end position="931"/>
    </location>
</feature>
<evidence type="ECO:0000313" key="5">
    <source>
        <dbReference type="EMBL" id="OCF50747.1"/>
    </source>
</evidence>
<protein>
    <recommendedName>
        <fullName evidence="4">DH domain-containing protein</fullName>
    </recommendedName>
</protein>
<organism evidence="5">
    <name type="scientific">Kwoniella pini CBS 10737</name>
    <dbReference type="NCBI Taxonomy" id="1296096"/>
    <lineage>
        <taxon>Eukaryota</taxon>
        <taxon>Fungi</taxon>
        <taxon>Dikarya</taxon>
        <taxon>Basidiomycota</taxon>
        <taxon>Agaricomycotina</taxon>
        <taxon>Tremellomycetes</taxon>
        <taxon>Tremellales</taxon>
        <taxon>Cryptococcaceae</taxon>
        <taxon>Kwoniella</taxon>
    </lineage>
</organism>
<dbReference type="EMBL" id="KI894009">
    <property type="protein sequence ID" value="OCF50747.1"/>
    <property type="molecule type" value="Genomic_DNA"/>
</dbReference>
<feature type="region of interest" description="Disordered" evidence="3">
    <location>
        <begin position="401"/>
        <end position="441"/>
    </location>
</feature>
<feature type="compositionally biased region" description="Polar residues" evidence="3">
    <location>
        <begin position="20"/>
        <end position="45"/>
    </location>
</feature>
<comment type="subcellular location">
    <subcellularLocation>
        <location evidence="1">Cytoplasm</location>
    </subcellularLocation>
</comment>
<proteinExistence type="predicted"/>
<feature type="compositionally biased region" description="Basic and acidic residues" evidence="3">
    <location>
        <begin position="174"/>
        <end position="183"/>
    </location>
</feature>
<feature type="compositionally biased region" description="Low complexity" evidence="3">
    <location>
        <begin position="1061"/>
        <end position="1073"/>
    </location>
</feature>
<dbReference type="InterPro" id="IPR051480">
    <property type="entry name" value="Endocytic_GEF_Adapter"/>
</dbReference>
<dbReference type="PANTHER" id="PTHR46006:SF7">
    <property type="entry name" value="DH DOMAIN-CONTAINING PROTEIN"/>
    <property type="match status" value="1"/>
</dbReference>
<dbReference type="Gene3D" id="1.20.900.10">
    <property type="entry name" value="Dbl homology (DH) domain"/>
    <property type="match status" value="2"/>
</dbReference>
<dbReference type="InterPro" id="IPR000219">
    <property type="entry name" value="DH_dom"/>
</dbReference>
<feature type="region of interest" description="Disordered" evidence="3">
    <location>
        <begin position="959"/>
        <end position="1073"/>
    </location>
</feature>